<dbReference type="InterPro" id="IPR029063">
    <property type="entry name" value="SAM-dependent_MTases_sf"/>
</dbReference>
<gene>
    <name evidence="2" type="ORF">AS594_07660</name>
</gene>
<dbReference type="InterPro" id="IPR013216">
    <property type="entry name" value="Methyltransf_11"/>
</dbReference>
<evidence type="ECO:0000313" key="3">
    <source>
        <dbReference type="Proteomes" id="UP000095759"/>
    </source>
</evidence>
<dbReference type="Proteomes" id="UP000095759">
    <property type="component" value="Unassembled WGS sequence"/>
</dbReference>
<evidence type="ECO:0000313" key="2">
    <source>
        <dbReference type="EMBL" id="OEJ24388.1"/>
    </source>
</evidence>
<keyword evidence="3" id="KW-1185">Reference proteome</keyword>
<reference evidence="2 3" key="1">
    <citation type="submission" date="2016-08" db="EMBL/GenBank/DDBJ databases">
        <title>Complete genome sequence of Streptomyces agglomeratus strain 6-3-2, a novel anti-MRSA actinomycete isolated from Wuli of Tebit, China.</title>
        <authorList>
            <person name="Chen X."/>
        </authorList>
    </citation>
    <scope>NUCLEOTIDE SEQUENCE [LARGE SCALE GENOMIC DNA]</scope>
    <source>
        <strain evidence="2 3">6-3-2</strain>
    </source>
</reference>
<dbReference type="Pfam" id="PF08241">
    <property type="entry name" value="Methyltransf_11"/>
    <property type="match status" value="1"/>
</dbReference>
<proteinExistence type="predicted"/>
<evidence type="ECO:0000259" key="1">
    <source>
        <dbReference type="Pfam" id="PF08241"/>
    </source>
</evidence>
<dbReference type="STRING" id="285458.BGM19_29445"/>
<name>A0A1E5P4A3_9ACTN</name>
<dbReference type="Gene3D" id="3.40.50.150">
    <property type="entry name" value="Vaccinia Virus protein VP39"/>
    <property type="match status" value="1"/>
</dbReference>
<dbReference type="SUPFAM" id="SSF53335">
    <property type="entry name" value="S-adenosyl-L-methionine-dependent methyltransferases"/>
    <property type="match status" value="1"/>
</dbReference>
<protein>
    <recommendedName>
        <fullName evidence="1">Methyltransferase type 11 domain-containing protein</fullName>
    </recommendedName>
</protein>
<dbReference type="EMBL" id="MEHJ01000001">
    <property type="protein sequence ID" value="OEJ24388.1"/>
    <property type="molecule type" value="Genomic_DNA"/>
</dbReference>
<dbReference type="CDD" id="cd02440">
    <property type="entry name" value="AdoMet_MTases"/>
    <property type="match status" value="1"/>
</dbReference>
<sequence length="273" mass="29598">MTREPTLATDYASGALSKDTPEEFERLRLLQEWGDPDTRTVLRTAGIGRDWRCLEIGAGAGAVARWMAEQCPDGSVVAVDIDTRYLADELPNLEWRTGDIRELDFAPGEFDLVHSRLTFCHLPEREALVEKAVRWLKPGGRLALGDAMCMPAAGSVYEPVRRFFGALEEGWAAQGSDMLGWAQTIPSRLARAGLRDIGVLTRANCIGEQGPYGALTAANIRQEGAYLVASGLLEQTDVDAVIALCDDPGFTDLRSITVYASGRKPADDGRGAG</sequence>
<feature type="domain" description="Methyltransferase type 11" evidence="1">
    <location>
        <begin position="54"/>
        <end position="143"/>
    </location>
</feature>
<dbReference type="AlphaFoldDB" id="A0A1E5P4A3"/>
<dbReference type="PANTHER" id="PTHR43591">
    <property type="entry name" value="METHYLTRANSFERASE"/>
    <property type="match status" value="1"/>
</dbReference>
<accession>A0A1E5P4A3</accession>
<dbReference type="GO" id="GO:0008757">
    <property type="term" value="F:S-adenosylmethionine-dependent methyltransferase activity"/>
    <property type="evidence" value="ECO:0007669"/>
    <property type="project" value="InterPro"/>
</dbReference>
<organism evidence="2 3">
    <name type="scientific">Streptomyces agglomeratus</name>
    <dbReference type="NCBI Taxonomy" id="285458"/>
    <lineage>
        <taxon>Bacteria</taxon>
        <taxon>Bacillati</taxon>
        <taxon>Actinomycetota</taxon>
        <taxon>Actinomycetes</taxon>
        <taxon>Kitasatosporales</taxon>
        <taxon>Streptomycetaceae</taxon>
        <taxon>Streptomyces</taxon>
    </lineage>
</organism>
<comment type="caution">
    <text evidence="2">The sequence shown here is derived from an EMBL/GenBank/DDBJ whole genome shotgun (WGS) entry which is preliminary data.</text>
</comment>